<keyword evidence="4" id="KW-1185">Reference proteome</keyword>
<reference evidence="3" key="1">
    <citation type="journal article" date="2014" name="Int. J. Syst. Evol. Microbiol.">
        <title>Complete genome sequence of Corynebacterium casei LMG S-19264T (=DSM 44701T), isolated from a smear-ripened cheese.</title>
        <authorList>
            <consortium name="US DOE Joint Genome Institute (JGI-PGF)"/>
            <person name="Walter F."/>
            <person name="Albersmeier A."/>
            <person name="Kalinowski J."/>
            <person name="Ruckert C."/>
        </authorList>
    </citation>
    <scope>NUCLEOTIDE SEQUENCE</scope>
    <source>
        <strain evidence="3">JCM 4369</strain>
    </source>
</reference>
<reference evidence="3" key="2">
    <citation type="submission" date="2020-09" db="EMBL/GenBank/DDBJ databases">
        <authorList>
            <person name="Sun Q."/>
            <person name="Ohkuma M."/>
        </authorList>
    </citation>
    <scope>NUCLEOTIDE SEQUENCE</scope>
    <source>
        <strain evidence="3">JCM 4369</strain>
    </source>
</reference>
<organism evidence="3 4">
    <name type="scientific">Streptomyces filipinensis</name>
    <dbReference type="NCBI Taxonomy" id="66887"/>
    <lineage>
        <taxon>Bacteria</taxon>
        <taxon>Bacillati</taxon>
        <taxon>Actinomycetota</taxon>
        <taxon>Actinomycetes</taxon>
        <taxon>Kitasatosporales</taxon>
        <taxon>Streptomycetaceae</taxon>
        <taxon>Streptomyces</taxon>
    </lineage>
</organism>
<dbReference type="Proteomes" id="UP000618795">
    <property type="component" value="Unassembled WGS sequence"/>
</dbReference>
<evidence type="ECO:0000313" key="3">
    <source>
        <dbReference type="EMBL" id="GGU81704.1"/>
    </source>
</evidence>
<dbReference type="InterPro" id="IPR001031">
    <property type="entry name" value="Thioesterase"/>
</dbReference>
<comment type="caution">
    <text evidence="3">The sequence shown here is derived from an EMBL/GenBank/DDBJ whole genome shotgun (WGS) entry which is preliminary data.</text>
</comment>
<dbReference type="InterPro" id="IPR029058">
    <property type="entry name" value="AB_hydrolase_fold"/>
</dbReference>
<dbReference type="PANTHER" id="PTHR11487">
    <property type="entry name" value="THIOESTERASE"/>
    <property type="match status" value="1"/>
</dbReference>
<dbReference type="PANTHER" id="PTHR11487:SF0">
    <property type="entry name" value="S-ACYL FATTY ACID SYNTHASE THIOESTERASE, MEDIUM CHAIN"/>
    <property type="match status" value="1"/>
</dbReference>
<comment type="similarity">
    <text evidence="1">Belongs to the thioesterase family.</text>
</comment>
<evidence type="ECO:0000256" key="1">
    <source>
        <dbReference type="ARBA" id="ARBA00007169"/>
    </source>
</evidence>
<dbReference type="Gene3D" id="3.40.50.1820">
    <property type="entry name" value="alpha/beta hydrolase"/>
    <property type="match status" value="1"/>
</dbReference>
<dbReference type="AlphaFoldDB" id="A0A918M9M1"/>
<dbReference type="EMBL" id="BMTD01000002">
    <property type="protein sequence ID" value="GGU81704.1"/>
    <property type="molecule type" value="Genomic_DNA"/>
</dbReference>
<dbReference type="RefSeq" id="WP_229853975.1">
    <property type="nucleotide sequence ID" value="NZ_BMTD01000002.1"/>
</dbReference>
<gene>
    <name evidence="3" type="ORF">GCM10010260_12710</name>
</gene>
<dbReference type="GO" id="GO:0008610">
    <property type="term" value="P:lipid biosynthetic process"/>
    <property type="evidence" value="ECO:0007669"/>
    <property type="project" value="TreeGrafter"/>
</dbReference>
<dbReference type="Pfam" id="PF00975">
    <property type="entry name" value="Thioesterase"/>
    <property type="match status" value="1"/>
</dbReference>
<dbReference type="InterPro" id="IPR012223">
    <property type="entry name" value="TEII"/>
</dbReference>
<accession>A0A918M9M1</accession>
<proteinExistence type="inferred from homology"/>
<feature type="domain" description="Thioesterase" evidence="2">
    <location>
        <begin position="28"/>
        <end position="250"/>
    </location>
</feature>
<evidence type="ECO:0000313" key="4">
    <source>
        <dbReference type="Proteomes" id="UP000618795"/>
    </source>
</evidence>
<sequence length="272" mass="29887">MSGPVGRGTGVPGTPWLRVPDHAEGRIRLFCFPFAGGGAAAYRPWVPLLADVAQVLPLHLPGREARRREALVRDIEVMARAVADALAPWCREPYAFYGHSMGALLAHRTVAVLQRRGLPLPALLFAAARRPPHMPPDLPLVHPLDRRELAAKMRSLGATPERILEDETLLDVFLPVLQADFEMGETAPLWRTDAPLAVPIVAMGGQRDAVRRAELSAWRLHTSKSFACRMFAGGHFFHLEHPEAVAAGVRRFLAPDPRTLSALAQSVHSMEE</sequence>
<evidence type="ECO:0000259" key="2">
    <source>
        <dbReference type="Pfam" id="PF00975"/>
    </source>
</evidence>
<name>A0A918M9M1_9ACTN</name>
<protein>
    <submittedName>
        <fullName evidence="3">Thioesterase</fullName>
    </submittedName>
</protein>
<dbReference type="SUPFAM" id="SSF53474">
    <property type="entry name" value="alpha/beta-Hydrolases"/>
    <property type="match status" value="1"/>
</dbReference>